<comment type="similarity">
    <text evidence="2 4">Belongs to the class-III pyridoxal-phosphate-dependent aminotransferase family.</text>
</comment>
<protein>
    <recommendedName>
        <fullName evidence="7">Ornithine aminotransferase</fullName>
    </recommendedName>
</protein>
<accession>A0A9W4HLX0</accession>
<sequence length="497" mass="55455">MYLQRPFVRASTIPEPYIGRTFLQVAVLSNQHGNQNRRRVFHQVPGAPEDDGQVLCGRFRSCAWLCCVWKRLDSGGRSNHTKFLQWLCDLARSTNILTTLLQDIDGREIIDLACTMSAGNFGHCHPVMTKAVKDSIDTVTLTNIATYHESWPRLAKTLCLKFGYDRVATMVSGAEAADSVCKIARKWGITRKRISPAEVLILGSSENYHGLTTGIWPLMDASNQAEFGVTSRNITNRNPKTGEVLRYGHIEDYEAVFSEMHGRISAVIIECLHGRLPTIEEENNFATKLRQLCKKYNVLFIADEIRMGCAKTGKFLSCDWMGEENKPDMITLGKSITGGMYPASYILGNNDTMELVGPYSVSSTFAKSPTANIATLTALQVYEDENLLERAAAIGRRFTEVTSQWKHDHVEYATCRGADACVMIKEGSGTVTPRRIARLAFQRGVLVYPMGRRIRISIALNVTDDELNRGLSILTRVLDEVPFYGEIPGDQHDADSV</sequence>
<evidence type="ECO:0000313" key="5">
    <source>
        <dbReference type="EMBL" id="CAG8054148.1"/>
    </source>
</evidence>
<dbReference type="PANTHER" id="PTHR11986">
    <property type="entry name" value="AMINOTRANSFERASE CLASS III"/>
    <property type="match status" value="1"/>
</dbReference>
<dbReference type="Gene3D" id="3.40.640.10">
    <property type="entry name" value="Type I PLP-dependent aspartate aminotransferase-like (Major domain)"/>
    <property type="match status" value="1"/>
</dbReference>
<dbReference type="InterPro" id="IPR015422">
    <property type="entry name" value="PyrdxlP-dep_Trfase_small"/>
</dbReference>
<dbReference type="GO" id="GO:0042802">
    <property type="term" value="F:identical protein binding"/>
    <property type="evidence" value="ECO:0007669"/>
    <property type="project" value="TreeGrafter"/>
</dbReference>
<dbReference type="Pfam" id="PF00202">
    <property type="entry name" value="Aminotran_3"/>
    <property type="match status" value="1"/>
</dbReference>
<name>A0A9W4HLX0_PENNA</name>
<comment type="caution">
    <text evidence="5">The sequence shown here is derived from an EMBL/GenBank/DDBJ whole genome shotgun (WGS) entry which is preliminary data.</text>
</comment>
<dbReference type="GO" id="GO:0010121">
    <property type="term" value="P:L-arginine catabolic process to proline via ornithine"/>
    <property type="evidence" value="ECO:0007669"/>
    <property type="project" value="TreeGrafter"/>
</dbReference>
<dbReference type="Proteomes" id="UP001153461">
    <property type="component" value="Unassembled WGS sequence"/>
</dbReference>
<evidence type="ECO:0000256" key="4">
    <source>
        <dbReference type="RuleBase" id="RU003560"/>
    </source>
</evidence>
<evidence type="ECO:0000313" key="6">
    <source>
        <dbReference type="Proteomes" id="UP001153461"/>
    </source>
</evidence>
<dbReference type="Gene3D" id="3.90.1150.10">
    <property type="entry name" value="Aspartate Aminotransferase, domain 1"/>
    <property type="match status" value="1"/>
</dbReference>
<dbReference type="PIRSF" id="PIRSF000521">
    <property type="entry name" value="Transaminase_4ab_Lys_Orn"/>
    <property type="match status" value="1"/>
</dbReference>
<dbReference type="EMBL" id="CAJVNV010000111">
    <property type="protein sequence ID" value="CAG8054148.1"/>
    <property type="molecule type" value="Genomic_DNA"/>
</dbReference>
<dbReference type="PANTHER" id="PTHR11986:SF18">
    <property type="entry name" value="ORNITHINE AMINOTRANSFERASE, MITOCHONDRIAL"/>
    <property type="match status" value="1"/>
</dbReference>
<dbReference type="GO" id="GO:0019544">
    <property type="term" value="P:L-arginine catabolic process to L-glutamate"/>
    <property type="evidence" value="ECO:0007669"/>
    <property type="project" value="TreeGrafter"/>
</dbReference>
<reference evidence="5" key="1">
    <citation type="submission" date="2021-07" db="EMBL/GenBank/DDBJ databases">
        <authorList>
            <person name="Branca A.L. A."/>
        </authorList>
    </citation>
    <scope>NUCLEOTIDE SEQUENCE</scope>
</reference>
<proteinExistence type="inferred from homology"/>
<gene>
    <name evidence="5" type="ORF">PNAL_LOCUS3382</name>
</gene>
<dbReference type="GO" id="GO:0030170">
    <property type="term" value="F:pyridoxal phosphate binding"/>
    <property type="evidence" value="ECO:0007669"/>
    <property type="project" value="InterPro"/>
</dbReference>
<organism evidence="5 6">
    <name type="scientific">Penicillium nalgiovense</name>
    <dbReference type="NCBI Taxonomy" id="60175"/>
    <lineage>
        <taxon>Eukaryota</taxon>
        <taxon>Fungi</taxon>
        <taxon>Dikarya</taxon>
        <taxon>Ascomycota</taxon>
        <taxon>Pezizomycotina</taxon>
        <taxon>Eurotiomycetes</taxon>
        <taxon>Eurotiomycetidae</taxon>
        <taxon>Eurotiales</taxon>
        <taxon>Aspergillaceae</taxon>
        <taxon>Penicillium</taxon>
    </lineage>
</organism>
<dbReference type="InterPro" id="IPR050103">
    <property type="entry name" value="Class-III_PLP-dep_AT"/>
</dbReference>
<dbReference type="AlphaFoldDB" id="A0A9W4HLX0"/>
<dbReference type="GO" id="GO:0004587">
    <property type="term" value="F:ornithine aminotransferase activity"/>
    <property type="evidence" value="ECO:0007669"/>
    <property type="project" value="TreeGrafter"/>
</dbReference>
<dbReference type="SUPFAM" id="SSF53383">
    <property type="entry name" value="PLP-dependent transferases"/>
    <property type="match status" value="1"/>
</dbReference>
<dbReference type="GO" id="GO:0005737">
    <property type="term" value="C:cytoplasm"/>
    <property type="evidence" value="ECO:0007669"/>
    <property type="project" value="TreeGrafter"/>
</dbReference>
<evidence type="ECO:0000256" key="3">
    <source>
        <dbReference type="ARBA" id="ARBA00022898"/>
    </source>
</evidence>
<comment type="cofactor">
    <cofactor evidence="1">
        <name>pyridoxal 5'-phosphate</name>
        <dbReference type="ChEBI" id="CHEBI:597326"/>
    </cofactor>
</comment>
<evidence type="ECO:0000256" key="1">
    <source>
        <dbReference type="ARBA" id="ARBA00001933"/>
    </source>
</evidence>
<dbReference type="InterPro" id="IPR015421">
    <property type="entry name" value="PyrdxlP-dep_Trfase_major"/>
</dbReference>
<dbReference type="OrthoDB" id="4188781at2759"/>
<dbReference type="InterPro" id="IPR015424">
    <property type="entry name" value="PyrdxlP-dep_Trfase"/>
</dbReference>
<keyword evidence="3 4" id="KW-0663">Pyridoxal phosphate</keyword>
<evidence type="ECO:0008006" key="7">
    <source>
        <dbReference type="Google" id="ProtNLM"/>
    </source>
</evidence>
<evidence type="ECO:0000256" key="2">
    <source>
        <dbReference type="ARBA" id="ARBA00008954"/>
    </source>
</evidence>
<dbReference type="InterPro" id="IPR005814">
    <property type="entry name" value="Aminotrans_3"/>
</dbReference>